<protein>
    <submittedName>
        <fullName evidence="1">Uncharacterized protein</fullName>
    </submittedName>
</protein>
<name>A0A8S5QUV7_9CAUD</name>
<organism evidence="1">
    <name type="scientific">Siphoviridae sp. ct5co22</name>
    <dbReference type="NCBI Taxonomy" id="2826294"/>
    <lineage>
        <taxon>Viruses</taxon>
        <taxon>Duplodnaviria</taxon>
        <taxon>Heunggongvirae</taxon>
        <taxon>Uroviricota</taxon>
        <taxon>Caudoviricetes</taxon>
    </lineage>
</organism>
<reference evidence="1" key="1">
    <citation type="journal article" date="2021" name="Proc. Natl. Acad. Sci. U.S.A.">
        <title>A Catalog of Tens of Thousands of Viruses from Human Metagenomes Reveals Hidden Associations with Chronic Diseases.</title>
        <authorList>
            <person name="Tisza M.J."/>
            <person name="Buck C.B."/>
        </authorList>
    </citation>
    <scope>NUCLEOTIDE SEQUENCE</scope>
    <source>
        <strain evidence="1">Ct5co22</strain>
    </source>
</reference>
<sequence>MDAQGAKEAIAADLEKYGDVRVVQVQEVHPRQMEVWK</sequence>
<dbReference type="EMBL" id="BK015735">
    <property type="protein sequence ID" value="DAE22601.1"/>
    <property type="molecule type" value="Genomic_DNA"/>
</dbReference>
<evidence type="ECO:0000313" key="1">
    <source>
        <dbReference type="EMBL" id="DAE22601.1"/>
    </source>
</evidence>
<proteinExistence type="predicted"/>
<accession>A0A8S5QUV7</accession>